<protein>
    <submittedName>
        <fullName evidence="2">Dihydrofolate reductase</fullName>
    </submittedName>
</protein>
<dbReference type="EMBL" id="BMOM01000026">
    <property type="protein sequence ID" value="GGM17067.1"/>
    <property type="molecule type" value="Genomic_DNA"/>
</dbReference>
<evidence type="ECO:0000313" key="3">
    <source>
        <dbReference type="Proteomes" id="UP000661918"/>
    </source>
</evidence>
<comment type="caution">
    <text evidence="2">The sequence shown here is derived from an EMBL/GenBank/DDBJ whole genome shotgun (WGS) entry which is preliminary data.</text>
</comment>
<evidence type="ECO:0000313" key="2">
    <source>
        <dbReference type="EMBL" id="GGM17067.1"/>
    </source>
</evidence>
<keyword evidence="3" id="KW-1185">Reference proteome</keyword>
<organism evidence="2 3">
    <name type="scientific">Deinococcus aerophilus</name>
    <dbReference type="NCBI Taxonomy" id="522488"/>
    <lineage>
        <taxon>Bacteria</taxon>
        <taxon>Thermotogati</taxon>
        <taxon>Deinococcota</taxon>
        <taxon>Deinococci</taxon>
        <taxon>Deinococcales</taxon>
        <taxon>Deinococcaceae</taxon>
        <taxon>Deinococcus</taxon>
    </lineage>
</organism>
<dbReference type="Gene3D" id="3.40.430.10">
    <property type="entry name" value="Dihydrofolate Reductase, subunit A"/>
    <property type="match status" value="1"/>
</dbReference>
<dbReference type="SUPFAM" id="SSF53597">
    <property type="entry name" value="Dihydrofolate reductase-like"/>
    <property type="match status" value="1"/>
</dbReference>
<accession>A0ABQ2GWM8</accession>
<feature type="domain" description="Bacterial bifunctional deaminase-reductase C-terminal" evidence="1">
    <location>
        <begin position="2"/>
        <end position="187"/>
    </location>
</feature>
<dbReference type="Pfam" id="PF01872">
    <property type="entry name" value="RibD_C"/>
    <property type="match status" value="1"/>
</dbReference>
<sequence length="214" mass="23865">MRKLIVGNLVTLDGYYEGEDRQLDAIFDHLHPDYVGDQHFDEYMAERMRGAETLLYNGRRNFLDNMQYWTGIPHDPEASPIRREMAGLQARMKKRVVSDHLTREELSPWDDTHIIGVADAVKAAAALKAEEGGDIFMFAGRTLWNHLLTHGLIDELHLVIFPLVAGGGTPLFVGRPGVSLKLLSSRTWQGSGNILACYEVSRPRVEGLPAGAGQ</sequence>
<reference evidence="3" key="1">
    <citation type="journal article" date="2019" name="Int. J. Syst. Evol. Microbiol.">
        <title>The Global Catalogue of Microorganisms (GCM) 10K type strain sequencing project: providing services to taxonomists for standard genome sequencing and annotation.</title>
        <authorList>
            <consortium name="The Broad Institute Genomics Platform"/>
            <consortium name="The Broad Institute Genome Sequencing Center for Infectious Disease"/>
            <person name="Wu L."/>
            <person name="Ma J."/>
        </authorList>
    </citation>
    <scope>NUCLEOTIDE SEQUENCE [LARGE SCALE GENOMIC DNA]</scope>
    <source>
        <strain evidence="3">JCM 15443</strain>
    </source>
</reference>
<name>A0ABQ2GWM8_9DEIO</name>
<proteinExistence type="predicted"/>
<dbReference type="InterPro" id="IPR002734">
    <property type="entry name" value="RibDG_C"/>
</dbReference>
<evidence type="ECO:0000259" key="1">
    <source>
        <dbReference type="Pfam" id="PF01872"/>
    </source>
</evidence>
<dbReference type="RefSeq" id="WP_188904852.1">
    <property type="nucleotide sequence ID" value="NZ_BMOM01000026.1"/>
</dbReference>
<dbReference type="InterPro" id="IPR024072">
    <property type="entry name" value="DHFR-like_dom_sf"/>
</dbReference>
<dbReference type="Proteomes" id="UP000661918">
    <property type="component" value="Unassembled WGS sequence"/>
</dbReference>
<gene>
    <name evidence="2" type="ORF">GCM10010841_26660</name>
</gene>